<sequence length="179" mass="19233">MIRPSPWPELDRLARFVRASDSLADTLAAWTGRGLAVEVMNRVDGVCPDPLVADLLALYDGARVQDRVVLMRCGDVVVAAARSWVAADSPALTPAVRKELRSGADLGDLLRPLSHRRVAVQVAATRERATGDLTTPVLTVQARLDVGGTPVAWSDETIFEAVFANDGRTARRGPLRIAA</sequence>
<evidence type="ECO:0008006" key="3">
    <source>
        <dbReference type="Google" id="ProtNLM"/>
    </source>
</evidence>
<reference evidence="2" key="1">
    <citation type="submission" date="2023-07" db="EMBL/GenBank/DDBJ databases">
        <title>30 novel species of actinomycetes from the DSMZ collection.</title>
        <authorList>
            <person name="Nouioui I."/>
        </authorList>
    </citation>
    <scope>NUCLEOTIDE SEQUENCE [LARGE SCALE GENOMIC DNA]</scope>
    <source>
        <strain evidence="2">DSM 45834</strain>
    </source>
</reference>
<accession>A0ABU2NL86</accession>
<organism evidence="1 2">
    <name type="scientific">Pseudonocardia charpentierae</name>
    <dbReference type="NCBI Taxonomy" id="3075545"/>
    <lineage>
        <taxon>Bacteria</taxon>
        <taxon>Bacillati</taxon>
        <taxon>Actinomycetota</taxon>
        <taxon>Actinomycetes</taxon>
        <taxon>Pseudonocardiales</taxon>
        <taxon>Pseudonocardiaceae</taxon>
        <taxon>Pseudonocardia</taxon>
    </lineage>
</organism>
<keyword evidence="2" id="KW-1185">Reference proteome</keyword>
<dbReference type="Gene3D" id="3.40.1410.10">
    <property type="entry name" value="Chorismate lyase-like"/>
    <property type="match status" value="1"/>
</dbReference>
<dbReference type="InterPro" id="IPR028978">
    <property type="entry name" value="Chorismate_lyase_/UTRA_dom_sf"/>
</dbReference>
<evidence type="ECO:0000313" key="1">
    <source>
        <dbReference type="EMBL" id="MDT0353364.1"/>
    </source>
</evidence>
<dbReference type="EMBL" id="JAVREJ010000030">
    <property type="protein sequence ID" value="MDT0353364.1"/>
    <property type="molecule type" value="Genomic_DNA"/>
</dbReference>
<dbReference type="RefSeq" id="WP_311559877.1">
    <property type="nucleotide sequence ID" value="NZ_JAVREJ010000030.1"/>
</dbReference>
<dbReference type="Proteomes" id="UP001183202">
    <property type="component" value="Unassembled WGS sequence"/>
</dbReference>
<proteinExistence type="predicted"/>
<comment type="caution">
    <text evidence="1">The sequence shown here is derived from an EMBL/GenBank/DDBJ whole genome shotgun (WGS) entry which is preliminary data.</text>
</comment>
<protein>
    <recommendedName>
        <fullName evidence="3">UTRA domain-containing protein</fullName>
    </recommendedName>
</protein>
<name>A0ABU2NL86_9PSEU</name>
<evidence type="ECO:0000313" key="2">
    <source>
        <dbReference type="Proteomes" id="UP001183202"/>
    </source>
</evidence>
<gene>
    <name evidence="1" type="ORF">RM445_28025</name>
</gene>
<dbReference type="SUPFAM" id="SSF64288">
    <property type="entry name" value="Chorismate lyase-like"/>
    <property type="match status" value="1"/>
</dbReference>